<proteinExistence type="predicted"/>
<dbReference type="GeneID" id="35872913"/>
<dbReference type="EMBL" id="FOWR01000003">
    <property type="protein sequence ID" value="SFO84406.1"/>
    <property type="molecule type" value="Genomic_DNA"/>
</dbReference>
<dbReference type="GO" id="GO:0016780">
    <property type="term" value="F:phosphotransferase activity, for other substituted phosphate groups"/>
    <property type="evidence" value="ECO:0007669"/>
    <property type="project" value="InterPro"/>
</dbReference>
<feature type="transmembrane region" description="Helical" evidence="1">
    <location>
        <begin position="165"/>
        <end position="184"/>
    </location>
</feature>
<feature type="transmembrane region" description="Helical" evidence="1">
    <location>
        <begin position="190"/>
        <end position="207"/>
    </location>
</feature>
<evidence type="ECO:0000313" key="2">
    <source>
        <dbReference type="EMBL" id="SFO84406.1"/>
    </source>
</evidence>
<dbReference type="Proteomes" id="UP000182692">
    <property type="component" value="Unassembled WGS sequence"/>
</dbReference>
<evidence type="ECO:0000313" key="3">
    <source>
        <dbReference type="Proteomes" id="UP000182692"/>
    </source>
</evidence>
<accession>A0A1I5KIC1</accession>
<sequence length="228" mass="24850">MDPKINDASRRPLAVRQSALTQRIAVWINNHDITPNQISLMSIVFAALGFAAMLGYHFFASSVLLLVTALCIQSRLLCNLFDGMVAIEGGKSTASGELFNDVPDRIADPLFIIGVGFATQHESGMYLAWACALVAVLTAYIRVLGVSMGTKADFRGPMAKQHRMALLTGALVVLFLQNLTGFFTDLPVNIIELALVVMLLGSLVTCWRRLVFIYQDVEGTALKDGDKQ</sequence>
<dbReference type="GO" id="GO:0008654">
    <property type="term" value="P:phospholipid biosynthetic process"/>
    <property type="evidence" value="ECO:0007669"/>
    <property type="project" value="InterPro"/>
</dbReference>
<dbReference type="AlphaFoldDB" id="A0A1I5KIC1"/>
<dbReference type="GO" id="GO:0016020">
    <property type="term" value="C:membrane"/>
    <property type="evidence" value="ECO:0007669"/>
    <property type="project" value="InterPro"/>
</dbReference>
<dbReference type="STRING" id="1121869.SAMN03084138_00655"/>
<gene>
    <name evidence="2" type="ORF">SAMN03084138_00655</name>
</gene>
<keyword evidence="1" id="KW-0812">Transmembrane</keyword>
<feature type="transmembrane region" description="Helical" evidence="1">
    <location>
        <begin position="38"/>
        <end position="59"/>
    </location>
</feature>
<protein>
    <submittedName>
        <fullName evidence="2">Phosphatidylglycerophosphate synthase</fullName>
    </submittedName>
</protein>
<dbReference type="InterPro" id="IPR043130">
    <property type="entry name" value="CDP-OH_PTrfase_TM_dom"/>
</dbReference>
<reference evidence="2 3" key="1">
    <citation type="submission" date="2016-10" db="EMBL/GenBank/DDBJ databases">
        <authorList>
            <person name="de Groot N.N."/>
        </authorList>
    </citation>
    <scope>NUCLEOTIDE SEQUENCE [LARGE SCALE GENOMIC DNA]</scope>
    <source>
        <strain evidence="2 3">DSM 15893</strain>
    </source>
</reference>
<dbReference type="OrthoDB" id="1034332at2"/>
<organism evidence="2 3">
    <name type="scientific">Enterovibrio norvegicus DSM 15893</name>
    <dbReference type="NCBI Taxonomy" id="1121869"/>
    <lineage>
        <taxon>Bacteria</taxon>
        <taxon>Pseudomonadati</taxon>
        <taxon>Pseudomonadota</taxon>
        <taxon>Gammaproteobacteria</taxon>
        <taxon>Vibrionales</taxon>
        <taxon>Vibrionaceae</taxon>
        <taxon>Enterovibrio</taxon>
    </lineage>
</organism>
<evidence type="ECO:0000256" key="1">
    <source>
        <dbReference type="SAM" id="Phobius"/>
    </source>
</evidence>
<feature type="transmembrane region" description="Helical" evidence="1">
    <location>
        <begin position="126"/>
        <end position="144"/>
    </location>
</feature>
<name>A0A1I5KIC1_9GAMM</name>
<keyword evidence="1" id="KW-1133">Transmembrane helix</keyword>
<dbReference type="RefSeq" id="WP_017011951.1">
    <property type="nucleotide sequence ID" value="NZ_FOWR01000003.1"/>
</dbReference>
<dbReference type="Gene3D" id="1.20.120.1760">
    <property type="match status" value="1"/>
</dbReference>
<keyword evidence="1" id="KW-0472">Membrane</keyword>